<gene>
    <name evidence="8" type="ORF">METZ01_LOCUS376797</name>
</gene>
<dbReference type="GO" id="GO:0008837">
    <property type="term" value="F:diaminopimelate epimerase activity"/>
    <property type="evidence" value="ECO:0007669"/>
    <property type="project" value="UniProtKB-EC"/>
</dbReference>
<sequence length="272" mass="29610">MSIVFTKMSGSGNDFIIIDNRKSVIENSAKQDFVCQVCIPKLSVGADGVIFVENSETADFKWDFYNADGSSAEMCGNGARCVAKYAYVRGIAPEQMSFETAAGVITAEIKENCVRIKLTPPESLQRNLDINLDGKVFKVDSLNIGVPHAIIYSDDVANEDVSRIGRGIRLHPIFSPSGTNVDFVQKQGENELLVRTYERGVEEETLACGTGVVASALLANQANLVKPPVRVQTHGGEVLTVDFEKIHGDVEFKEVFLEGSAKIVFEGTIVEI</sequence>
<dbReference type="PANTHER" id="PTHR31689:SF0">
    <property type="entry name" value="DIAMINOPIMELATE EPIMERASE"/>
    <property type="match status" value="1"/>
</dbReference>
<evidence type="ECO:0000313" key="8">
    <source>
        <dbReference type="EMBL" id="SVD23943.1"/>
    </source>
</evidence>
<evidence type="ECO:0000256" key="2">
    <source>
        <dbReference type="ARBA" id="ARBA00010219"/>
    </source>
</evidence>
<dbReference type="Pfam" id="PF01678">
    <property type="entry name" value="DAP_epimerase"/>
    <property type="match status" value="2"/>
</dbReference>
<dbReference type="InterPro" id="IPR001653">
    <property type="entry name" value="DAP_epimerase_DapF"/>
</dbReference>
<dbReference type="Gene3D" id="3.10.310.10">
    <property type="entry name" value="Diaminopimelate Epimerase, Chain A, domain 1"/>
    <property type="match status" value="2"/>
</dbReference>
<protein>
    <recommendedName>
        <fullName evidence="3">diaminopimelate epimerase</fullName>
        <ecNumber evidence="3">5.1.1.7</ecNumber>
    </recommendedName>
</protein>
<dbReference type="EMBL" id="UINC01138167">
    <property type="protein sequence ID" value="SVD23943.1"/>
    <property type="molecule type" value="Genomic_DNA"/>
</dbReference>
<comment type="catalytic activity">
    <reaction evidence="7">
        <text>(2S,6S)-2,6-diaminopimelate = meso-2,6-diaminopimelate</text>
        <dbReference type="Rhea" id="RHEA:15393"/>
        <dbReference type="ChEBI" id="CHEBI:57609"/>
        <dbReference type="ChEBI" id="CHEBI:57791"/>
        <dbReference type="EC" id="5.1.1.7"/>
    </reaction>
</comment>
<evidence type="ECO:0000256" key="5">
    <source>
        <dbReference type="ARBA" id="ARBA00023154"/>
    </source>
</evidence>
<comment type="similarity">
    <text evidence="2">Belongs to the diaminopimelate epimerase family.</text>
</comment>
<dbReference type="AlphaFoldDB" id="A0A382TPQ0"/>
<dbReference type="UniPathway" id="UPA00034">
    <property type="reaction ID" value="UER00025"/>
</dbReference>
<reference evidence="8" key="1">
    <citation type="submission" date="2018-05" db="EMBL/GenBank/DDBJ databases">
        <authorList>
            <person name="Lanie J.A."/>
            <person name="Ng W.-L."/>
            <person name="Kazmierczak K.M."/>
            <person name="Andrzejewski T.M."/>
            <person name="Davidsen T.M."/>
            <person name="Wayne K.J."/>
            <person name="Tettelin H."/>
            <person name="Glass J.I."/>
            <person name="Rusch D."/>
            <person name="Podicherti R."/>
            <person name="Tsui H.-C.T."/>
            <person name="Winkler M.E."/>
        </authorList>
    </citation>
    <scope>NUCLEOTIDE SEQUENCE</scope>
</reference>
<comment type="pathway">
    <text evidence="1">Amino-acid biosynthesis; L-lysine biosynthesis via DAP pathway; DL-2,6-diaminopimelate from LL-2,6-diaminopimelate: step 1/1.</text>
</comment>
<dbReference type="InterPro" id="IPR018510">
    <property type="entry name" value="DAP_epimerase_AS"/>
</dbReference>
<dbReference type="HAMAP" id="MF_00197">
    <property type="entry name" value="DAP_epimerase"/>
    <property type="match status" value="1"/>
</dbReference>
<dbReference type="PROSITE" id="PS01326">
    <property type="entry name" value="DAP_EPIMERASE"/>
    <property type="match status" value="1"/>
</dbReference>
<dbReference type="NCBIfam" id="TIGR00652">
    <property type="entry name" value="DapF"/>
    <property type="match status" value="1"/>
</dbReference>
<dbReference type="GO" id="GO:0009089">
    <property type="term" value="P:lysine biosynthetic process via diaminopimelate"/>
    <property type="evidence" value="ECO:0007669"/>
    <property type="project" value="UniProtKB-UniPathway"/>
</dbReference>
<evidence type="ECO:0000256" key="3">
    <source>
        <dbReference type="ARBA" id="ARBA00013080"/>
    </source>
</evidence>
<dbReference type="GO" id="GO:0005829">
    <property type="term" value="C:cytosol"/>
    <property type="evidence" value="ECO:0007669"/>
    <property type="project" value="TreeGrafter"/>
</dbReference>
<name>A0A382TPQ0_9ZZZZ</name>
<evidence type="ECO:0000256" key="7">
    <source>
        <dbReference type="ARBA" id="ARBA00051712"/>
    </source>
</evidence>
<keyword evidence="4" id="KW-0028">Amino-acid biosynthesis</keyword>
<dbReference type="PANTHER" id="PTHR31689">
    <property type="entry name" value="DIAMINOPIMELATE EPIMERASE, CHLOROPLASTIC"/>
    <property type="match status" value="1"/>
</dbReference>
<dbReference type="EC" id="5.1.1.7" evidence="3"/>
<proteinExistence type="inferred from homology"/>
<evidence type="ECO:0000256" key="1">
    <source>
        <dbReference type="ARBA" id="ARBA00005196"/>
    </source>
</evidence>
<organism evidence="8">
    <name type="scientific">marine metagenome</name>
    <dbReference type="NCBI Taxonomy" id="408172"/>
    <lineage>
        <taxon>unclassified sequences</taxon>
        <taxon>metagenomes</taxon>
        <taxon>ecological metagenomes</taxon>
    </lineage>
</organism>
<keyword evidence="5" id="KW-0457">Lysine biosynthesis</keyword>
<accession>A0A382TPQ0</accession>
<evidence type="ECO:0000256" key="4">
    <source>
        <dbReference type="ARBA" id="ARBA00022605"/>
    </source>
</evidence>
<keyword evidence="6" id="KW-0413">Isomerase</keyword>
<evidence type="ECO:0000256" key="6">
    <source>
        <dbReference type="ARBA" id="ARBA00023235"/>
    </source>
</evidence>
<dbReference type="SUPFAM" id="SSF54506">
    <property type="entry name" value="Diaminopimelate epimerase-like"/>
    <property type="match status" value="2"/>
</dbReference>